<keyword evidence="2" id="KW-1133">Transmembrane helix</keyword>
<protein>
    <recommendedName>
        <fullName evidence="3">AMP-dependent synthetase/ligase domain-containing protein</fullName>
    </recommendedName>
</protein>
<dbReference type="InterPro" id="IPR020845">
    <property type="entry name" value="AMP-binding_CS"/>
</dbReference>
<keyword evidence="2" id="KW-0472">Membrane</keyword>
<gene>
    <name evidence="4" type="ORF">A8139_17570</name>
</gene>
<evidence type="ECO:0000256" key="1">
    <source>
        <dbReference type="ARBA" id="ARBA00006432"/>
    </source>
</evidence>
<feature type="transmembrane region" description="Helical" evidence="2">
    <location>
        <begin position="62"/>
        <end position="87"/>
    </location>
</feature>
<dbReference type="AlphaFoldDB" id="A0A2Z4PWN8"/>
<dbReference type="GO" id="GO:0070566">
    <property type="term" value="F:adenylyltransferase activity"/>
    <property type="evidence" value="ECO:0007669"/>
    <property type="project" value="TreeGrafter"/>
</dbReference>
<dbReference type="GO" id="GO:0005886">
    <property type="term" value="C:plasma membrane"/>
    <property type="evidence" value="ECO:0007669"/>
    <property type="project" value="TreeGrafter"/>
</dbReference>
<dbReference type="Proteomes" id="UP000249898">
    <property type="component" value="Chromosome"/>
</dbReference>
<feature type="transmembrane region" description="Helical" evidence="2">
    <location>
        <begin position="226"/>
        <end position="250"/>
    </location>
</feature>
<dbReference type="InterPro" id="IPR000873">
    <property type="entry name" value="AMP-dep_synth/lig_dom"/>
</dbReference>
<dbReference type="PANTHER" id="PTHR22754:SF32">
    <property type="entry name" value="DISCO-INTERACTING PROTEIN 2"/>
    <property type="match status" value="1"/>
</dbReference>
<sequence length="268" mass="29679">MNNAAYNLSSMILTRLKSGGEKVAFTFISDNDESIAISYDELNKLVLQKASILQREIDSKRIALLLFPTCLEFVTSFLACIVSNVVAVPLPLPKSTKDRVSFERVLGALDVTEAKTLLLRSSDFTLFDNTDLNVKLLDLDSINDCDTTVFKLPNIQENDTAYLQFTSGSSGTPRGVVLSHRNVLVNLASIKRAFKHTESTVTLSWLPLHHDMGLVGHVLQPLFEGAVVSLFLLLNFYVTLCCGFVQLINIKPIRVEDLRLPTSCVLLS</sequence>
<dbReference type="PROSITE" id="PS00455">
    <property type="entry name" value="AMP_BINDING"/>
    <property type="match status" value="1"/>
</dbReference>
<organism evidence="4 5">
    <name type="scientific">Marinomonas primoryensis</name>
    <dbReference type="NCBI Taxonomy" id="178399"/>
    <lineage>
        <taxon>Bacteria</taxon>
        <taxon>Pseudomonadati</taxon>
        <taxon>Pseudomonadota</taxon>
        <taxon>Gammaproteobacteria</taxon>
        <taxon>Oceanospirillales</taxon>
        <taxon>Oceanospirillaceae</taxon>
        <taxon>Marinomonas</taxon>
    </lineage>
</organism>
<accession>A0A2Z4PWN8</accession>
<dbReference type="InterPro" id="IPR042099">
    <property type="entry name" value="ANL_N_sf"/>
</dbReference>
<name>A0A2Z4PWN8_9GAMM</name>
<evidence type="ECO:0000259" key="3">
    <source>
        <dbReference type="Pfam" id="PF00501"/>
    </source>
</evidence>
<dbReference type="PANTHER" id="PTHR22754">
    <property type="entry name" value="DISCO-INTERACTING PROTEIN 2 DIP2 -RELATED"/>
    <property type="match status" value="1"/>
</dbReference>
<reference evidence="4 5" key="1">
    <citation type="submission" date="2016-06" db="EMBL/GenBank/DDBJ databases">
        <title>The sequenced genome of the ice-adhering bacterium Marinomonas primoryensis, from Antarctica.</title>
        <authorList>
            <person name="Graham L."/>
            <person name="Vance T.D.R."/>
            <person name="Davies P.L."/>
        </authorList>
    </citation>
    <scope>NUCLEOTIDE SEQUENCE [LARGE SCALE GENOMIC DNA]</scope>
    <source>
        <strain evidence="4 5">AceL</strain>
    </source>
</reference>
<comment type="similarity">
    <text evidence="1">Belongs to the ATP-dependent AMP-binding enzyme family.</text>
</comment>
<evidence type="ECO:0000313" key="5">
    <source>
        <dbReference type="Proteomes" id="UP000249898"/>
    </source>
</evidence>
<feature type="domain" description="AMP-dependent synthetase/ligase" evidence="3">
    <location>
        <begin position="20"/>
        <end position="230"/>
    </location>
</feature>
<dbReference type="OrthoDB" id="9757559at2"/>
<dbReference type="EMBL" id="CP016181">
    <property type="protein sequence ID" value="AWY01569.1"/>
    <property type="molecule type" value="Genomic_DNA"/>
</dbReference>
<dbReference type="Gene3D" id="3.40.50.12780">
    <property type="entry name" value="N-terminal domain of ligase-like"/>
    <property type="match status" value="1"/>
</dbReference>
<dbReference type="Pfam" id="PF00501">
    <property type="entry name" value="AMP-binding"/>
    <property type="match status" value="1"/>
</dbReference>
<evidence type="ECO:0000313" key="4">
    <source>
        <dbReference type="EMBL" id="AWY01569.1"/>
    </source>
</evidence>
<dbReference type="SUPFAM" id="SSF56801">
    <property type="entry name" value="Acetyl-CoA synthetase-like"/>
    <property type="match status" value="1"/>
</dbReference>
<dbReference type="GO" id="GO:0006633">
    <property type="term" value="P:fatty acid biosynthetic process"/>
    <property type="evidence" value="ECO:0007669"/>
    <property type="project" value="TreeGrafter"/>
</dbReference>
<dbReference type="RefSeq" id="WP_112140171.1">
    <property type="nucleotide sequence ID" value="NZ_CP016181.1"/>
</dbReference>
<evidence type="ECO:0000256" key="2">
    <source>
        <dbReference type="SAM" id="Phobius"/>
    </source>
</evidence>
<keyword evidence="2" id="KW-0812">Transmembrane</keyword>
<proteinExistence type="inferred from homology"/>